<evidence type="ECO:0000313" key="2">
    <source>
        <dbReference type="EMBL" id="GCF10452.1"/>
    </source>
</evidence>
<dbReference type="EMBL" id="BIXY01000071">
    <property type="protein sequence ID" value="GCF10452.1"/>
    <property type="molecule type" value="Genomic_DNA"/>
</dbReference>
<sequence>MKGAACGGEEKKKKGYLGTPQTPAKGSPPFAIPLEKPYVRTYGLAAPCIPAFQMKGNAVLEAV</sequence>
<dbReference type="Proteomes" id="UP000322530">
    <property type="component" value="Unassembled WGS sequence"/>
</dbReference>
<accession>A0A5A5TGJ8</accession>
<comment type="caution">
    <text evidence="2">The sequence shown here is derived from an EMBL/GenBank/DDBJ whole genome shotgun (WGS) entry which is preliminary data.</text>
</comment>
<organism evidence="2 3">
    <name type="scientific">Dictyobacter arantiisoli</name>
    <dbReference type="NCBI Taxonomy" id="2014874"/>
    <lineage>
        <taxon>Bacteria</taxon>
        <taxon>Bacillati</taxon>
        <taxon>Chloroflexota</taxon>
        <taxon>Ktedonobacteria</taxon>
        <taxon>Ktedonobacterales</taxon>
        <taxon>Dictyobacteraceae</taxon>
        <taxon>Dictyobacter</taxon>
    </lineage>
</organism>
<name>A0A5A5TGJ8_9CHLR</name>
<evidence type="ECO:0000256" key="1">
    <source>
        <dbReference type="SAM" id="MobiDB-lite"/>
    </source>
</evidence>
<evidence type="ECO:0000313" key="3">
    <source>
        <dbReference type="Proteomes" id="UP000322530"/>
    </source>
</evidence>
<keyword evidence="3" id="KW-1185">Reference proteome</keyword>
<proteinExistence type="predicted"/>
<gene>
    <name evidence="2" type="ORF">KDI_40160</name>
</gene>
<reference evidence="2 3" key="1">
    <citation type="submission" date="2019-01" db="EMBL/GenBank/DDBJ databases">
        <title>Draft genome sequence of Dictyobacter sp. Uno17.</title>
        <authorList>
            <person name="Wang C.M."/>
            <person name="Zheng Y."/>
            <person name="Sakai Y."/>
            <person name="Abe K."/>
            <person name="Yokota A."/>
            <person name="Yabe S."/>
        </authorList>
    </citation>
    <scope>NUCLEOTIDE SEQUENCE [LARGE SCALE GENOMIC DNA]</scope>
    <source>
        <strain evidence="2 3">Uno17</strain>
    </source>
</reference>
<dbReference type="AlphaFoldDB" id="A0A5A5TGJ8"/>
<feature type="region of interest" description="Disordered" evidence="1">
    <location>
        <begin position="1"/>
        <end position="30"/>
    </location>
</feature>
<protein>
    <submittedName>
        <fullName evidence="2">Uncharacterized protein</fullName>
    </submittedName>
</protein>